<organism evidence="2 3">
    <name type="scientific">Entamoeba invadens IP1</name>
    <dbReference type="NCBI Taxonomy" id="370355"/>
    <lineage>
        <taxon>Eukaryota</taxon>
        <taxon>Amoebozoa</taxon>
        <taxon>Evosea</taxon>
        <taxon>Archamoebae</taxon>
        <taxon>Mastigamoebida</taxon>
        <taxon>Entamoebidae</taxon>
        <taxon>Entamoeba</taxon>
    </lineage>
</organism>
<feature type="transmembrane region" description="Helical" evidence="1">
    <location>
        <begin position="55"/>
        <end position="74"/>
    </location>
</feature>
<keyword evidence="1" id="KW-0812">Transmembrane</keyword>
<keyword evidence="3" id="KW-1185">Reference proteome</keyword>
<dbReference type="Proteomes" id="UP000014680">
    <property type="component" value="Unassembled WGS sequence"/>
</dbReference>
<keyword evidence="1" id="KW-0472">Membrane</keyword>
<gene>
    <name evidence="2" type="ORF">EIN_462550</name>
</gene>
<keyword evidence="1" id="KW-1133">Transmembrane helix</keyword>
<dbReference type="GeneID" id="14888845"/>
<dbReference type="SUPFAM" id="SSF57184">
    <property type="entry name" value="Growth factor receptor domain"/>
    <property type="match status" value="1"/>
</dbReference>
<dbReference type="RefSeq" id="XP_004256660.1">
    <property type="nucleotide sequence ID" value="XM_004256612.1"/>
</dbReference>
<dbReference type="KEGG" id="eiv:EIN_462550"/>
<accession>A0A0A1UC93</accession>
<dbReference type="AlphaFoldDB" id="A0A0A1UC93"/>
<evidence type="ECO:0000313" key="2">
    <source>
        <dbReference type="EMBL" id="ELP89889.1"/>
    </source>
</evidence>
<protein>
    <submittedName>
        <fullName evidence="2">Uncharacterized protein</fullName>
    </submittedName>
</protein>
<dbReference type="InterPro" id="IPR009030">
    <property type="entry name" value="Growth_fac_rcpt_cys_sf"/>
</dbReference>
<evidence type="ECO:0000313" key="3">
    <source>
        <dbReference type="Proteomes" id="UP000014680"/>
    </source>
</evidence>
<feature type="transmembrane region" description="Helical" evidence="1">
    <location>
        <begin position="6"/>
        <end position="22"/>
    </location>
</feature>
<reference evidence="2 3" key="1">
    <citation type="submission" date="2012-10" db="EMBL/GenBank/DDBJ databases">
        <authorList>
            <person name="Zafar N."/>
            <person name="Inman J."/>
            <person name="Hall N."/>
            <person name="Lorenzi H."/>
            <person name="Caler E."/>
        </authorList>
    </citation>
    <scope>NUCLEOTIDE SEQUENCE [LARGE SCALE GENOMIC DNA]</scope>
    <source>
        <strain evidence="2 3">IP1</strain>
    </source>
</reference>
<proteinExistence type="predicted"/>
<name>A0A0A1UC93_ENTIV</name>
<dbReference type="VEuPathDB" id="AmoebaDB:EIN_462550"/>
<sequence>MIIYNIFIVNFCILLARIIFNKEKIKQNCKTKNRKVKPFITTFTKTNFKTIKQMLLIRALALLITFFPLFVRTFPLKSSCSCTYSETEGTCTTTENSCDYFVSVNITMEGIQSHNSLTISSNVAVTCTGKCLFYTLKILNDCSLTVKGYLVFFDIKMSGTAKIYSEGTLYFSRSFTGDLLEAFPIDISESGSLKFDSVLSINITPQQSGNWTKSNYDCFDLAKTNDCSSIQLMTDTIMCGAKLKTDTGLLGGVRGDTVLRFCSNNGLTNYFDEKYRCRMTGKNYKPQNFLDQLCPCTQKSQKCYLELQKLFYEQFDFQNEDVIMDVIIRESGGYLNLKSVQQVSFLCANCNFWMSTKSVEEIDLMGEIELNFTTKGMANFFYNDSLYPQLVIEGMNEANLVLKSKNNSYFDIMSKSVEQLTIESDKEVLVNMRELPTELNVRTNLTIIEQNVENDNCSATRYINGTGKCILYNKNVDAFYEIVESKSENCDIEERYYINKTMKRCIKCVDGYRENIGSCIAFPQCNFSEKNMCKKCALNFAQNFTSNFCHLFNISFCKISSNKMCLECEENKYLRENTCQTVPNSSKIIFNQIICENGFYISNFSCQKCTTLFPNLYQMCSTLFSTKKHDMFYSAWVHF</sequence>
<evidence type="ECO:0000256" key="1">
    <source>
        <dbReference type="SAM" id="Phobius"/>
    </source>
</evidence>
<dbReference type="EMBL" id="KB206565">
    <property type="protein sequence ID" value="ELP89889.1"/>
    <property type="molecule type" value="Genomic_DNA"/>
</dbReference>